<accession>A0A8D2ASV6</accession>
<reference evidence="1" key="1">
    <citation type="submission" date="2025-08" db="UniProtKB">
        <authorList>
            <consortium name="Ensembl"/>
        </authorList>
    </citation>
    <scope>IDENTIFICATION</scope>
</reference>
<sequence length="197" mass="21649">MHPLVFSASEPAEAEGRKQSNLKFLVCIQCLVVLFFSQNRATFLGGVDKFSLCLSTFLDPVGSSDLVTHPHPSQLPSSPARGTGFTLKSQIPLVSICRCVLFNNGMTTLSHVIVKVLLHCGATIAVVVLELEMHPLLHLMPHRPMGWQSQCGAGKNTVFPRSQRIWPSLYKASEGPESSAKLHKVWLQRCPGERLGH</sequence>
<organism evidence="1 2">
    <name type="scientific">Sciurus vulgaris</name>
    <name type="common">Eurasian red squirrel</name>
    <dbReference type="NCBI Taxonomy" id="55149"/>
    <lineage>
        <taxon>Eukaryota</taxon>
        <taxon>Metazoa</taxon>
        <taxon>Chordata</taxon>
        <taxon>Craniata</taxon>
        <taxon>Vertebrata</taxon>
        <taxon>Euteleostomi</taxon>
        <taxon>Mammalia</taxon>
        <taxon>Eutheria</taxon>
        <taxon>Euarchontoglires</taxon>
        <taxon>Glires</taxon>
        <taxon>Rodentia</taxon>
        <taxon>Sciuromorpha</taxon>
        <taxon>Sciuridae</taxon>
        <taxon>Sciurinae</taxon>
        <taxon>Sciurini</taxon>
        <taxon>Sciurus</taxon>
    </lineage>
</organism>
<proteinExistence type="predicted"/>
<protein>
    <submittedName>
        <fullName evidence="1">Uncharacterized protein</fullName>
    </submittedName>
</protein>
<keyword evidence="2" id="KW-1185">Reference proteome</keyword>
<dbReference type="Proteomes" id="UP000694564">
    <property type="component" value="Chromosome 8"/>
</dbReference>
<dbReference type="Ensembl" id="ENSSVLT00005006913.1">
    <property type="protein sequence ID" value="ENSSVLP00005006207.1"/>
    <property type="gene ID" value="ENSSVLG00005005044.1"/>
</dbReference>
<dbReference type="AlphaFoldDB" id="A0A8D2ASV6"/>
<reference evidence="1" key="2">
    <citation type="submission" date="2025-09" db="UniProtKB">
        <authorList>
            <consortium name="Ensembl"/>
        </authorList>
    </citation>
    <scope>IDENTIFICATION</scope>
</reference>
<evidence type="ECO:0000313" key="2">
    <source>
        <dbReference type="Proteomes" id="UP000694564"/>
    </source>
</evidence>
<name>A0A8D2ASV6_SCIVU</name>
<evidence type="ECO:0000313" key="1">
    <source>
        <dbReference type="Ensembl" id="ENSSVLP00005006207.1"/>
    </source>
</evidence>